<dbReference type="Proteomes" id="UP000036367">
    <property type="component" value="Unassembled WGS sequence"/>
</dbReference>
<dbReference type="STRING" id="595434.RISK_004052"/>
<proteinExistence type="predicted"/>
<evidence type="ECO:0000313" key="2">
    <source>
        <dbReference type="Proteomes" id="UP000036367"/>
    </source>
</evidence>
<dbReference type="AlphaFoldDB" id="A0A0J1BA95"/>
<sequence length="40" mass="4452">MHAPHWIVMLGTTLNVHGRCARVRITVHALTGMNLKSNQS</sequence>
<name>A0A0J1BA95_RHOIS</name>
<reference evidence="1" key="1">
    <citation type="submission" date="2015-05" db="EMBL/GenBank/DDBJ databases">
        <title>Permanent draft genome of Rhodopirellula islandicus K833.</title>
        <authorList>
            <person name="Kizina J."/>
            <person name="Richter M."/>
            <person name="Glockner F.O."/>
            <person name="Harder J."/>
        </authorList>
    </citation>
    <scope>NUCLEOTIDE SEQUENCE [LARGE SCALE GENOMIC DNA]</scope>
    <source>
        <strain evidence="1">K833</strain>
    </source>
</reference>
<gene>
    <name evidence="1" type="ORF">RISK_004052</name>
</gene>
<accession>A0A0J1BA95</accession>
<comment type="caution">
    <text evidence="1">The sequence shown here is derived from an EMBL/GenBank/DDBJ whole genome shotgun (WGS) entry which is preliminary data.</text>
</comment>
<dbReference type="EMBL" id="LECT01000031">
    <property type="protein sequence ID" value="KLU03645.1"/>
    <property type="molecule type" value="Genomic_DNA"/>
</dbReference>
<keyword evidence="2" id="KW-1185">Reference proteome</keyword>
<organism evidence="1 2">
    <name type="scientific">Rhodopirellula islandica</name>
    <dbReference type="NCBI Taxonomy" id="595434"/>
    <lineage>
        <taxon>Bacteria</taxon>
        <taxon>Pseudomonadati</taxon>
        <taxon>Planctomycetota</taxon>
        <taxon>Planctomycetia</taxon>
        <taxon>Pirellulales</taxon>
        <taxon>Pirellulaceae</taxon>
        <taxon>Rhodopirellula</taxon>
    </lineage>
</organism>
<protein>
    <submittedName>
        <fullName evidence="1">Uncharacterized protein</fullName>
    </submittedName>
</protein>
<evidence type="ECO:0000313" key="1">
    <source>
        <dbReference type="EMBL" id="KLU03645.1"/>
    </source>
</evidence>